<keyword evidence="2" id="KW-1185">Reference proteome</keyword>
<dbReference type="Proteomes" id="UP000250796">
    <property type="component" value="Chromosome MESINF"/>
</dbReference>
<protein>
    <submittedName>
        <fullName evidence="1">Uncharacterized protein</fullName>
    </submittedName>
</protein>
<dbReference type="EMBL" id="LS974202">
    <property type="protein sequence ID" value="SSC12706.1"/>
    <property type="molecule type" value="Genomic_DNA"/>
</dbReference>
<dbReference type="AlphaFoldDB" id="A0A7Z7PNW4"/>
<gene>
    <name evidence="1" type="ORF">MESINF_1262</name>
</gene>
<accession>A0A7Z7PNW4</accession>
<evidence type="ECO:0000313" key="1">
    <source>
        <dbReference type="EMBL" id="SSC12706.1"/>
    </source>
</evidence>
<sequence>MDRETVRLTLLAEALELSRKDRIEYYAFDELDAFFDRKKAFEFAGALKRGFLLDQPLEAIMENGFFRGYFAGLMLSSDSLSYEKKEEMARILMERFLVDLKKVDDALPGMEEFFDSAKRFEKLFFPFYKDNYRERAKMDFRDNLLMYWCFKNREYYIPIILWGNELASFLCEIADKEKFEGEWGEKLRKILPPTLAYYSIVKFAGYSVDINLPRAESITSSLFPMLVLLGNEKLTSRQLSEFIMSIAHFTTIDVLLVPVAMVAGGSDEERAKSIEIINWIYTLMDDSMLGLVLSLSSGVARNGFLYELVMSNDFANLFDRLKILLEGLSKDNLSSALAAIASALDEKEEPRDSVEKFIEYLMTLELSSGVEVSGILLSRKYGFEHEEFFKKGVNGNIYGGFDYSFLKKIARHTFSFLDELYEQMVLGYENRYRPEYIITNVEAMLVPSFLSCEDEEIEYSRAPMYTLINSVMELDDADEVFNAIVAYCKKYPYNFEFVNALMLVSAFEVDNVIKLLFDAAERAYGILSRIVVDKDGDIYLKGSEESPSNKEFVNLIDNYVDQLVTKKDYRRVLKVADTALPLLNLEDSKSLLANSLIAHWRMKDYKRLPELFEEVDDESDPKALMVMALMNYVNKEIDDAERIILNILEQFPHFIQFLLRNEEPTNEDFDKEEEFDYKHQRKIDALFLAEEFREDWFKLKGAKEWLKKVQKVFDEVNTEW</sequence>
<name>A0A7Z7PNW4_9BACT</name>
<organism evidence="1 2">
    <name type="scientific">Mesotoga infera</name>
    <dbReference type="NCBI Taxonomy" id="1236046"/>
    <lineage>
        <taxon>Bacteria</taxon>
        <taxon>Thermotogati</taxon>
        <taxon>Thermotogota</taxon>
        <taxon>Thermotogae</taxon>
        <taxon>Kosmotogales</taxon>
        <taxon>Kosmotogaceae</taxon>
        <taxon>Mesotoga</taxon>
    </lineage>
</organism>
<proteinExistence type="predicted"/>
<reference evidence="1 2" key="1">
    <citation type="submission" date="2017-01" db="EMBL/GenBank/DDBJ databases">
        <authorList>
            <person name="Erauso G."/>
        </authorList>
    </citation>
    <scope>NUCLEOTIDE SEQUENCE [LARGE SCALE GENOMIC DNA]</scope>
    <source>
        <strain evidence="1">MESINF1</strain>
    </source>
</reference>
<dbReference type="KEGG" id="minf:MESINF_1262"/>
<evidence type="ECO:0000313" key="2">
    <source>
        <dbReference type="Proteomes" id="UP000250796"/>
    </source>
</evidence>
<dbReference type="RefSeq" id="WP_169698964.1">
    <property type="nucleotide sequence ID" value="NZ_LS974202.1"/>
</dbReference>